<organism evidence="10 11">
    <name type="scientific">Dyadobacter luticola</name>
    <dbReference type="NCBI Taxonomy" id="1979387"/>
    <lineage>
        <taxon>Bacteria</taxon>
        <taxon>Pseudomonadati</taxon>
        <taxon>Bacteroidota</taxon>
        <taxon>Cytophagia</taxon>
        <taxon>Cytophagales</taxon>
        <taxon>Spirosomataceae</taxon>
        <taxon>Dyadobacter</taxon>
    </lineage>
</organism>
<protein>
    <submittedName>
        <fullName evidence="10">Glycosyltransferase</fullName>
    </submittedName>
</protein>
<dbReference type="Gene3D" id="3.90.550.10">
    <property type="entry name" value="Spore Coat Polysaccharide Biosynthesis Protein SpsA, Chain A"/>
    <property type="match status" value="1"/>
</dbReference>
<dbReference type="AlphaFoldDB" id="A0A5R9KPK6"/>
<keyword evidence="7" id="KW-0175">Coiled coil</keyword>
<feature type="transmembrane region" description="Helical" evidence="8">
    <location>
        <begin position="333"/>
        <end position="353"/>
    </location>
</feature>
<evidence type="ECO:0000256" key="6">
    <source>
        <dbReference type="ARBA" id="ARBA00023136"/>
    </source>
</evidence>
<dbReference type="InterPro" id="IPR029044">
    <property type="entry name" value="Nucleotide-diphossugar_trans"/>
</dbReference>
<keyword evidence="2" id="KW-0328">Glycosyltransferase</keyword>
<dbReference type="Pfam" id="PF13632">
    <property type="entry name" value="Glyco_trans_2_3"/>
    <property type="match status" value="1"/>
</dbReference>
<feature type="coiled-coil region" evidence="7">
    <location>
        <begin position="677"/>
        <end position="704"/>
    </location>
</feature>
<feature type="transmembrane region" description="Helical" evidence="8">
    <location>
        <begin position="438"/>
        <end position="460"/>
    </location>
</feature>
<dbReference type="PANTHER" id="PTHR43867:SF2">
    <property type="entry name" value="CELLULOSE SYNTHASE CATALYTIC SUBUNIT A [UDP-FORMING]"/>
    <property type="match status" value="1"/>
</dbReference>
<keyword evidence="4 8" id="KW-0812">Transmembrane</keyword>
<dbReference type="GO" id="GO:0016758">
    <property type="term" value="F:hexosyltransferase activity"/>
    <property type="evidence" value="ECO:0007669"/>
    <property type="project" value="TreeGrafter"/>
</dbReference>
<feature type="transmembrane region" description="Helical" evidence="8">
    <location>
        <begin position="45"/>
        <end position="63"/>
    </location>
</feature>
<keyword evidence="6 8" id="KW-0472">Membrane</keyword>
<gene>
    <name evidence="10" type="ORF">FEN17_25925</name>
</gene>
<dbReference type="InterPro" id="IPR050321">
    <property type="entry name" value="Glycosyltr_2/OpgH_subfam"/>
</dbReference>
<dbReference type="OrthoDB" id="9802773at2"/>
<sequence>MKEVITVKSPTRLELLTLRLMILLGLAAMWFFLKTMFSPEIRGSGPLYGLLMITFVFTCLKILHEWLHYFYITVPVTPPATRTYTVDIFTTFVAGEPYGMIEETLTALQAVTYPHQTYLCDEANDPRLKAFCEKLGVHHVTRTVKKDAKAGNINNALAQSSGELCVVLDPDHVPFPEFLNPIVSHFDNPEIGFVQIVQAYKNHRESLIAKGAAQQTYQFYGPMMMTMNKYGTVQAIGANCTFRRSALESIGGHAAGLAEDMHTSMQLHAKGWKSVYVPSVLARGLVPSTLSAYYQQQLKWSRGVFDLLVIAYPKLFSQFTWKQKLHYAAIPLHYASGLIFLANFLIPLIALFFNKSPVYIGLENFGLTVFPLLVAIILIRHFVQWWVMEDDERGFHMVGGLLTIGTWWVFLTGLIYTILRKKVPYVPTPKEGHEDGNWLLNVPNIIILLVSLAAIVYGLSNDWNPYNLAMAGFAWMNCLIMIFVIGASREQHFRRWRSGYAWLNKLSFILGKAKGSFWLLRRRIYNGIRNAALVITTIFVAALVYFKTGGLEDFQSKPARTIKRNSQIGKFSPTGHVRSKNADSTFAETFAQNTKPQRVAFAGTQGVNYSKGQDWSKKLHVFTKKELENDFAEMRRIHFNAIKRYGPNMYDRNVLREARQQGFQVHYGFWIPENIDFKKDKKQLDELQDEISQTVRELKDHAEIVSWNIGNDVLQKMEGLYNPADLQQQEQAALIWLQQIVIEIKKIDRRRPVTMDVEVSDELNFVTGKILHAIPEIDAFGLIIDDKMPLKKQLDALPAPYFISYVSPKNQRYLPGKKAAFVSNWQDEEWADKVRFDGMKDFTGRYKADTLAAPVKILKPAAGTFPGVVLAYHVIVRENKKWTLPKPGAGNLHYEWKLVKTDDLDNPTAVSDVGAGPRLMLQIPPNPSEYRLYLYVVEGNVVKSIVSSTLNTPLQVTAK</sequence>
<keyword evidence="5 8" id="KW-1133">Transmembrane helix</keyword>
<keyword evidence="3 10" id="KW-0808">Transferase</keyword>
<reference evidence="10 11" key="1">
    <citation type="submission" date="2019-05" db="EMBL/GenBank/DDBJ databases">
        <authorList>
            <person name="Qu J.-H."/>
        </authorList>
    </citation>
    <scope>NUCLEOTIDE SEQUENCE [LARGE SCALE GENOMIC DNA]</scope>
    <source>
        <strain evidence="10 11">T17</strain>
    </source>
</reference>
<dbReference type="CDD" id="cd06421">
    <property type="entry name" value="CESA_CelA_like"/>
    <property type="match status" value="1"/>
</dbReference>
<feature type="domain" description="Glycosyltransferase 2-like" evidence="9">
    <location>
        <begin position="166"/>
        <end position="350"/>
    </location>
</feature>
<accession>A0A5R9KPK6</accession>
<evidence type="ECO:0000256" key="8">
    <source>
        <dbReference type="SAM" id="Phobius"/>
    </source>
</evidence>
<feature type="transmembrane region" description="Helical" evidence="8">
    <location>
        <begin position="12"/>
        <end position="33"/>
    </location>
</feature>
<feature type="transmembrane region" description="Helical" evidence="8">
    <location>
        <begin position="365"/>
        <end position="383"/>
    </location>
</feature>
<dbReference type="PANTHER" id="PTHR43867">
    <property type="entry name" value="CELLULOSE SYNTHASE CATALYTIC SUBUNIT A [UDP-FORMING]"/>
    <property type="match status" value="1"/>
</dbReference>
<evidence type="ECO:0000256" key="4">
    <source>
        <dbReference type="ARBA" id="ARBA00022692"/>
    </source>
</evidence>
<feature type="transmembrane region" description="Helical" evidence="8">
    <location>
        <begin position="466"/>
        <end position="487"/>
    </location>
</feature>
<evidence type="ECO:0000259" key="9">
    <source>
        <dbReference type="Pfam" id="PF13632"/>
    </source>
</evidence>
<evidence type="ECO:0000256" key="1">
    <source>
        <dbReference type="ARBA" id="ARBA00004141"/>
    </source>
</evidence>
<evidence type="ECO:0000256" key="7">
    <source>
        <dbReference type="SAM" id="Coils"/>
    </source>
</evidence>
<evidence type="ECO:0000313" key="11">
    <source>
        <dbReference type="Proteomes" id="UP000306402"/>
    </source>
</evidence>
<feature type="transmembrane region" description="Helical" evidence="8">
    <location>
        <begin position="527"/>
        <end position="546"/>
    </location>
</feature>
<dbReference type="EMBL" id="VCEJ01000008">
    <property type="protein sequence ID" value="TLU98215.1"/>
    <property type="molecule type" value="Genomic_DNA"/>
</dbReference>
<keyword evidence="11" id="KW-1185">Reference proteome</keyword>
<dbReference type="SUPFAM" id="SSF51445">
    <property type="entry name" value="(Trans)glycosidases"/>
    <property type="match status" value="1"/>
</dbReference>
<dbReference type="Proteomes" id="UP000306402">
    <property type="component" value="Unassembled WGS sequence"/>
</dbReference>
<evidence type="ECO:0000256" key="5">
    <source>
        <dbReference type="ARBA" id="ARBA00022989"/>
    </source>
</evidence>
<evidence type="ECO:0000256" key="3">
    <source>
        <dbReference type="ARBA" id="ARBA00022679"/>
    </source>
</evidence>
<name>A0A5R9KPK6_9BACT</name>
<proteinExistence type="predicted"/>
<comment type="subcellular location">
    <subcellularLocation>
        <location evidence="1">Membrane</location>
        <topology evidence="1">Multi-pass membrane protein</topology>
    </subcellularLocation>
</comment>
<comment type="caution">
    <text evidence="10">The sequence shown here is derived from an EMBL/GenBank/DDBJ whole genome shotgun (WGS) entry which is preliminary data.</text>
</comment>
<dbReference type="GO" id="GO:0005886">
    <property type="term" value="C:plasma membrane"/>
    <property type="evidence" value="ECO:0007669"/>
    <property type="project" value="TreeGrafter"/>
</dbReference>
<dbReference type="RefSeq" id="WP_138368313.1">
    <property type="nucleotide sequence ID" value="NZ_VCEJ01000008.1"/>
</dbReference>
<dbReference type="Gene3D" id="3.20.20.80">
    <property type="entry name" value="Glycosidases"/>
    <property type="match status" value="1"/>
</dbReference>
<evidence type="ECO:0000256" key="2">
    <source>
        <dbReference type="ARBA" id="ARBA00022676"/>
    </source>
</evidence>
<dbReference type="SUPFAM" id="SSF53448">
    <property type="entry name" value="Nucleotide-diphospho-sugar transferases"/>
    <property type="match status" value="1"/>
</dbReference>
<dbReference type="InterPro" id="IPR001173">
    <property type="entry name" value="Glyco_trans_2-like"/>
</dbReference>
<dbReference type="InterPro" id="IPR017853">
    <property type="entry name" value="GH"/>
</dbReference>
<evidence type="ECO:0000313" key="10">
    <source>
        <dbReference type="EMBL" id="TLU98215.1"/>
    </source>
</evidence>
<feature type="transmembrane region" description="Helical" evidence="8">
    <location>
        <begin position="395"/>
        <end position="418"/>
    </location>
</feature>